<dbReference type="RefSeq" id="WP_171471103.1">
    <property type="nucleotide sequence ID" value="NZ_CP053452.2"/>
</dbReference>
<keyword evidence="2" id="KW-1185">Reference proteome</keyword>
<accession>A0A6M5YP77</accession>
<evidence type="ECO:0000313" key="1">
    <source>
        <dbReference type="EMBL" id="QJW95294.1"/>
    </source>
</evidence>
<dbReference type="EMBL" id="CP053452">
    <property type="protein sequence ID" value="QJW95294.1"/>
    <property type="molecule type" value="Genomic_DNA"/>
</dbReference>
<proteinExistence type="predicted"/>
<reference evidence="2" key="1">
    <citation type="submission" date="2020-05" db="EMBL/GenBank/DDBJ databases">
        <title>Frigoriglobus tundricola gen. nov., sp. nov., a psychrotolerant cellulolytic planctomycete of the family Gemmataceae with two divergent copies of 16S rRNA gene.</title>
        <authorList>
            <person name="Kulichevskaya I.S."/>
            <person name="Ivanova A.A."/>
            <person name="Naumoff D.G."/>
            <person name="Beletsky A.V."/>
            <person name="Rijpstra W.I.C."/>
            <person name="Sinninghe Damste J.S."/>
            <person name="Mardanov A.V."/>
            <person name="Ravin N.V."/>
            <person name="Dedysh S.N."/>
        </authorList>
    </citation>
    <scope>NUCLEOTIDE SEQUENCE [LARGE SCALE GENOMIC DNA]</scope>
    <source>
        <strain evidence="2">PL17</strain>
    </source>
</reference>
<dbReference type="KEGG" id="ftj:FTUN_2836"/>
<organism evidence="1 2">
    <name type="scientific">Frigoriglobus tundricola</name>
    <dbReference type="NCBI Taxonomy" id="2774151"/>
    <lineage>
        <taxon>Bacteria</taxon>
        <taxon>Pseudomonadati</taxon>
        <taxon>Planctomycetota</taxon>
        <taxon>Planctomycetia</taxon>
        <taxon>Gemmatales</taxon>
        <taxon>Gemmataceae</taxon>
        <taxon>Frigoriglobus</taxon>
    </lineage>
</organism>
<name>A0A6M5YP77_9BACT</name>
<protein>
    <submittedName>
        <fullName evidence="1">Uncharacterized protein</fullName>
    </submittedName>
</protein>
<evidence type="ECO:0000313" key="2">
    <source>
        <dbReference type="Proteomes" id="UP000503447"/>
    </source>
</evidence>
<sequence>MLQRPTAKQQVQAMLDRGWQWRDEYSDVLVHPDDYNLYATYNRADDTLTLSPALVAALSLVIPTPAGKNPRYWRDEQKAKSARR</sequence>
<dbReference type="AlphaFoldDB" id="A0A6M5YP77"/>
<dbReference type="Proteomes" id="UP000503447">
    <property type="component" value="Chromosome"/>
</dbReference>
<gene>
    <name evidence="1" type="ORF">FTUN_2836</name>
</gene>